<feature type="transmembrane region" description="Helical" evidence="6">
    <location>
        <begin position="299"/>
        <end position="319"/>
    </location>
</feature>
<evidence type="ECO:0000313" key="9">
    <source>
        <dbReference type="Proteomes" id="UP000219036"/>
    </source>
</evidence>
<comment type="subcellular location">
    <subcellularLocation>
        <location evidence="1">Cell membrane</location>
        <topology evidence="1">Multi-pass membrane protein</topology>
    </subcellularLocation>
</comment>
<keyword evidence="4 6" id="KW-1133">Transmembrane helix</keyword>
<name>A0A285NGT2_9AQUI</name>
<keyword evidence="3 6" id="KW-0812">Transmembrane</keyword>
<evidence type="ECO:0000256" key="6">
    <source>
        <dbReference type="SAM" id="Phobius"/>
    </source>
</evidence>
<dbReference type="InterPro" id="IPR052159">
    <property type="entry name" value="Competence_DNA_uptake"/>
</dbReference>
<dbReference type="Proteomes" id="UP000219036">
    <property type="component" value="Unassembled WGS sequence"/>
</dbReference>
<dbReference type="OrthoDB" id="9761531at2"/>
<protein>
    <submittedName>
        <fullName evidence="8">Competence protein ComEC</fullName>
    </submittedName>
</protein>
<keyword evidence="5 6" id="KW-0472">Membrane</keyword>
<feature type="transmembrane region" description="Helical" evidence="6">
    <location>
        <begin position="274"/>
        <end position="293"/>
    </location>
</feature>
<dbReference type="InterPro" id="IPR004477">
    <property type="entry name" value="ComEC_N"/>
</dbReference>
<dbReference type="PANTHER" id="PTHR30619">
    <property type="entry name" value="DNA INTERNALIZATION/COMPETENCE PROTEIN COMEC/REC2"/>
    <property type="match status" value="1"/>
</dbReference>
<dbReference type="GO" id="GO:0005886">
    <property type="term" value="C:plasma membrane"/>
    <property type="evidence" value="ECO:0007669"/>
    <property type="project" value="UniProtKB-SubCell"/>
</dbReference>
<evidence type="ECO:0000259" key="7">
    <source>
        <dbReference type="Pfam" id="PF03772"/>
    </source>
</evidence>
<feature type="transmembrane region" description="Helical" evidence="6">
    <location>
        <begin position="235"/>
        <end position="253"/>
    </location>
</feature>
<feature type="transmembrane region" description="Helical" evidence="6">
    <location>
        <begin position="331"/>
        <end position="355"/>
    </location>
</feature>
<feature type="transmembrane region" description="Helical" evidence="6">
    <location>
        <begin position="425"/>
        <end position="442"/>
    </location>
</feature>
<dbReference type="AlphaFoldDB" id="A0A285NGT2"/>
<dbReference type="RefSeq" id="WP_097000087.1">
    <property type="nucleotide sequence ID" value="NZ_OBEI01000002.1"/>
</dbReference>
<evidence type="ECO:0000256" key="4">
    <source>
        <dbReference type="ARBA" id="ARBA00022989"/>
    </source>
</evidence>
<dbReference type="EMBL" id="OBEI01000002">
    <property type="protein sequence ID" value="SNZ07096.1"/>
    <property type="molecule type" value="Genomic_DNA"/>
</dbReference>
<evidence type="ECO:0000256" key="5">
    <source>
        <dbReference type="ARBA" id="ARBA00023136"/>
    </source>
</evidence>
<dbReference type="PANTHER" id="PTHR30619:SF1">
    <property type="entry name" value="RECOMBINATION PROTEIN 2"/>
    <property type="match status" value="1"/>
</dbReference>
<keyword evidence="2" id="KW-1003">Cell membrane</keyword>
<evidence type="ECO:0000313" key="8">
    <source>
        <dbReference type="EMBL" id="SNZ07096.1"/>
    </source>
</evidence>
<dbReference type="Pfam" id="PF03772">
    <property type="entry name" value="Competence"/>
    <property type="match status" value="1"/>
</dbReference>
<evidence type="ECO:0000256" key="2">
    <source>
        <dbReference type="ARBA" id="ARBA00022475"/>
    </source>
</evidence>
<feature type="transmembrane region" description="Helical" evidence="6">
    <location>
        <begin position="209"/>
        <end position="229"/>
    </location>
</feature>
<feature type="transmembrane region" description="Helical" evidence="6">
    <location>
        <begin position="367"/>
        <end position="389"/>
    </location>
</feature>
<gene>
    <name evidence="8" type="ORF">SAMN06265182_0918</name>
</gene>
<reference evidence="9" key="1">
    <citation type="submission" date="2017-09" db="EMBL/GenBank/DDBJ databases">
        <authorList>
            <person name="Varghese N."/>
            <person name="Submissions S."/>
        </authorList>
    </citation>
    <scope>NUCLEOTIDE SEQUENCE [LARGE SCALE GENOMIC DNA]</scope>
    <source>
        <strain evidence="9">DSM 15103</strain>
    </source>
</reference>
<keyword evidence="9" id="KW-1185">Reference proteome</keyword>
<feature type="domain" description="ComEC/Rec2-related protein" evidence="7">
    <location>
        <begin position="187"/>
        <end position="440"/>
    </location>
</feature>
<organism evidence="8 9">
    <name type="scientific">Persephonella hydrogeniphila</name>
    <dbReference type="NCBI Taxonomy" id="198703"/>
    <lineage>
        <taxon>Bacteria</taxon>
        <taxon>Pseudomonadati</taxon>
        <taxon>Aquificota</taxon>
        <taxon>Aquificia</taxon>
        <taxon>Aquificales</taxon>
        <taxon>Hydrogenothermaceae</taxon>
        <taxon>Persephonella</taxon>
    </lineage>
</organism>
<sequence length="553" mass="63662">MKDFFIIPFFLLAGGIWVSDIFKIDIPVLIPASLLLLCITLNKKLSFFLLIPAVFLLGISLHKNPKIVDKEYVYISCITLSAPYVSDRFTSFSCLVKDSDLGLLENNRIMVYLKEENREVFTGSTVSFIGKIKKRDRVVVAYPYKDFIYIDNRKNILYPVYSFKKMMMQNYRQNTLNDTSYNLGLALIFGEKGYLKEEKENFINAGTSHLLAISGMHVGMIILIILFLFGLKKRFSYYTAGIFLIFYPLFTGLHIPVIRASMLGILYVISKIKYLKISSLNLLFFVAFAVLLFSPISLFSVSFQLSFLAVFGLIMYSKLLNTDFKNKVIRFIHSSFFMSVIAVLFTTPVILHYFGKFSLTTLVATPALVLILFPYLFLSVLNLITLFSIPPMVKTTDFIGEFFLKTNNFFGELNFVHSGYNPDKALVIFFISLLILIAILKINNYLKLSVSVLLLFIFLTLSSTKPEYKVYVFKGRKYPDYLVVTPYGDCIYSKKIYKIRTIIDKNRCKYTGKESRFSDIKIIKTKNSIKIKIKNSTFILKNTDYTIHPVWEK</sequence>
<feature type="transmembrane region" description="Helical" evidence="6">
    <location>
        <begin position="34"/>
        <end position="57"/>
    </location>
</feature>
<dbReference type="NCBIfam" id="TIGR00360">
    <property type="entry name" value="ComEC_N-term"/>
    <property type="match status" value="1"/>
</dbReference>
<proteinExistence type="predicted"/>
<accession>A0A285NGT2</accession>
<evidence type="ECO:0000256" key="3">
    <source>
        <dbReference type="ARBA" id="ARBA00022692"/>
    </source>
</evidence>
<evidence type="ECO:0000256" key="1">
    <source>
        <dbReference type="ARBA" id="ARBA00004651"/>
    </source>
</evidence>